<dbReference type="InterPro" id="IPR035992">
    <property type="entry name" value="Ricin_B-like_lectins"/>
</dbReference>
<dbReference type="Pfam" id="PF14200">
    <property type="entry name" value="RicinB_lectin_2"/>
    <property type="match status" value="1"/>
</dbReference>
<dbReference type="Gene3D" id="2.80.10.50">
    <property type="match status" value="1"/>
</dbReference>
<sequence>MPNAPEHPRQPASPPFDSATEYYIDHLQSSLHLNSVDYSGSAGAAVLFNDRDNADWSGERWKLTEQQDGSYFITNVATGNYLVVASAAPRYASVTVAAPDAKDVQWRWVLRSSGLLGSFSLHPAITPGVAVAPKTWPYGQGAPLHLIPFDGAGYLTHLFKVTTVAG</sequence>
<keyword evidence="3" id="KW-1185">Reference proteome</keyword>
<evidence type="ECO:0000313" key="3">
    <source>
        <dbReference type="Proteomes" id="UP001348265"/>
    </source>
</evidence>
<comment type="caution">
    <text evidence="2">The sequence shown here is derived from an EMBL/GenBank/DDBJ whole genome shotgun (WGS) entry which is preliminary data.</text>
</comment>
<dbReference type="RefSeq" id="WP_331786334.1">
    <property type="nucleotide sequence ID" value="NZ_JAVFKM010000004.1"/>
</dbReference>
<dbReference type="CDD" id="cd00161">
    <property type="entry name" value="beta-trefoil_Ricin-like"/>
    <property type="match status" value="1"/>
</dbReference>
<evidence type="ECO:0000259" key="1">
    <source>
        <dbReference type="Pfam" id="PF14200"/>
    </source>
</evidence>
<accession>A0ABU7WR23</accession>
<evidence type="ECO:0000313" key="2">
    <source>
        <dbReference type="EMBL" id="MEF3113736.1"/>
    </source>
</evidence>
<reference evidence="2 3" key="1">
    <citation type="submission" date="2023-08" db="EMBL/GenBank/DDBJ databases">
        <authorList>
            <person name="Sharma P."/>
            <person name="Verma V."/>
            <person name="Mohan M.K."/>
            <person name="Dubey A.K."/>
        </authorList>
    </citation>
    <scope>NUCLEOTIDE SEQUENCE [LARGE SCALE GENOMIC DNA]</scope>
    <source>
        <strain evidence="2 3">ADP4</strain>
    </source>
</reference>
<organism evidence="2 3">
    <name type="scientific">Streptomyces chrestomyceticus</name>
    <dbReference type="NCBI Taxonomy" id="68185"/>
    <lineage>
        <taxon>Bacteria</taxon>
        <taxon>Bacillati</taxon>
        <taxon>Actinomycetota</taxon>
        <taxon>Actinomycetes</taxon>
        <taxon>Kitasatosporales</taxon>
        <taxon>Streptomycetaceae</taxon>
        <taxon>Streptomyces</taxon>
    </lineage>
</organism>
<gene>
    <name evidence="2" type="ORF">RB636_11075</name>
</gene>
<dbReference type="EMBL" id="JAVFKM010000004">
    <property type="protein sequence ID" value="MEF3113736.1"/>
    <property type="molecule type" value="Genomic_DNA"/>
</dbReference>
<name>A0ABU7WR23_9ACTN</name>
<dbReference type="SUPFAM" id="SSF50370">
    <property type="entry name" value="Ricin B-like lectins"/>
    <property type="match status" value="1"/>
</dbReference>
<protein>
    <recommendedName>
        <fullName evidence="1">Ricin B lectin domain-containing protein</fullName>
    </recommendedName>
</protein>
<proteinExistence type="predicted"/>
<dbReference type="InterPro" id="IPR000772">
    <property type="entry name" value="Ricin_B_lectin"/>
</dbReference>
<dbReference type="Proteomes" id="UP001348265">
    <property type="component" value="Unassembled WGS sequence"/>
</dbReference>
<feature type="domain" description="Ricin B lectin" evidence="1">
    <location>
        <begin position="20"/>
        <end position="86"/>
    </location>
</feature>